<sequence length="97" mass="10620">MIAPWARQHAVGAALYWIHLRMWASTPGIGYASLGRRFPERESLDYFKTSMGAEVTSLPVVGAMRAPARAFLRVRRPHAHSRLVGAPVVASLPAAVQ</sequence>
<dbReference type="EMBL" id="CAFBOZ010000054">
    <property type="protein sequence ID" value="CAB4998957.1"/>
    <property type="molecule type" value="Genomic_DNA"/>
</dbReference>
<protein>
    <submittedName>
        <fullName evidence="1">Unannotated protein</fullName>
    </submittedName>
</protein>
<evidence type="ECO:0000313" key="1">
    <source>
        <dbReference type="EMBL" id="CAB4998957.1"/>
    </source>
</evidence>
<gene>
    <name evidence="1" type="ORF">UFOPK3992_00515</name>
</gene>
<dbReference type="AlphaFoldDB" id="A0A6J7P0V3"/>
<organism evidence="1">
    <name type="scientific">freshwater metagenome</name>
    <dbReference type="NCBI Taxonomy" id="449393"/>
    <lineage>
        <taxon>unclassified sequences</taxon>
        <taxon>metagenomes</taxon>
        <taxon>ecological metagenomes</taxon>
    </lineage>
</organism>
<proteinExistence type="predicted"/>
<reference evidence="1" key="1">
    <citation type="submission" date="2020-05" db="EMBL/GenBank/DDBJ databases">
        <authorList>
            <person name="Chiriac C."/>
            <person name="Salcher M."/>
            <person name="Ghai R."/>
            <person name="Kavagutti S V."/>
        </authorList>
    </citation>
    <scope>NUCLEOTIDE SEQUENCE</scope>
</reference>
<accession>A0A6J7P0V3</accession>
<name>A0A6J7P0V3_9ZZZZ</name>